<dbReference type="EMBL" id="QQAV01000007">
    <property type="protein sequence ID" value="RDI22636.1"/>
    <property type="molecule type" value="Genomic_DNA"/>
</dbReference>
<dbReference type="AlphaFoldDB" id="A0A370FBM2"/>
<comment type="similarity">
    <text evidence="2">Belongs to the transketolase family.</text>
</comment>
<dbReference type="Proteomes" id="UP000255265">
    <property type="component" value="Unassembled WGS sequence"/>
</dbReference>
<dbReference type="Pfam" id="PF00456">
    <property type="entry name" value="Transketolase_N"/>
    <property type="match status" value="1"/>
</dbReference>
<keyword evidence="3" id="KW-0786">Thiamine pyrophosphate</keyword>
<evidence type="ECO:0000256" key="2">
    <source>
        <dbReference type="ARBA" id="ARBA00007131"/>
    </source>
</evidence>
<feature type="domain" description="Transketolase N-terminal" evidence="5">
    <location>
        <begin position="46"/>
        <end position="295"/>
    </location>
</feature>
<dbReference type="InterPro" id="IPR029061">
    <property type="entry name" value="THDP-binding"/>
</dbReference>
<dbReference type="SUPFAM" id="SSF52518">
    <property type="entry name" value="Thiamin diphosphate-binding fold (THDP-binding)"/>
    <property type="match status" value="1"/>
</dbReference>
<evidence type="ECO:0000313" key="7">
    <source>
        <dbReference type="Proteomes" id="UP000255265"/>
    </source>
</evidence>
<dbReference type="InterPro" id="IPR005474">
    <property type="entry name" value="Transketolase_N"/>
</dbReference>
<comment type="cofactor">
    <cofactor evidence="1">
        <name>thiamine diphosphate</name>
        <dbReference type="ChEBI" id="CHEBI:58937"/>
    </cofactor>
</comment>
<gene>
    <name evidence="6" type="ORF">DFR41_10739</name>
</gene>
<protein>
    <submittedName>
        <fullName evidence="6">Transketolase subunit A</fullName>
    </submittedName>
</protein>
<keyword evidence="7" id="KW-1185">Reference proteome</keyword>
<comment type="caution">
    <text evidence="6">The sequence shown here is derived from an EMBL/GenBank/DDBJ whole genome shotgun (WGS) entry which is preliminary data.</text>
</comment>
<feature type="region of interest" description="Disordered" evidence="4">
    <location>
        <begin position="1"/>
        <end position="26"/>
    </location>
</feature>
<dbReference type="PANTHER" id="PTHR47514:SF1">
    <property type="entry name" value="TRANSKETOLASE N-TERMINAL SECTION-RELATED"/>
    <property type="match status" value="1"/>
</dbReference>
<dbReference type="PANTHER" id="PTHR47514">
    <property type="entry name" value="TRANSKETOLASE N-TERMINAL SECTION-RELATED"/>
    <property type="match status" value="1"/>
</dbReference>
<organism evidence="6 7">
    <name type="scientific">Pseudacidovorax intermedius</name>
    <dbReference type="NCBI Taxonomy" id="433924"/>
    <lineage>
        <taxon>Bacteria</taxon>
        <taxon>Pseudomonadati</taxon>
        <taxon>Pseudomonadota</taxon>
        <taxon>Betaproteobacteria</taxon>
        <taxon>Burkholderiales</taxon>
        <taxon>Comamonadaceae</taxon>
        <taxon>Pseudacidovorax</taxon>
    </lineage>
</organism>
<name>A0A370FBM2_9BURK</name>
<evidence type="ECO:0000256" key="1">
    <source>
        <dbReference type="ARBA" id="ARBA00001964"/>
    </source>
</evidence>
<evidence type="ECO:0000256" key="3">
    <source>
        <dbReference type="ARBA" id="ARBA00023052"/>
    </source>
</evidence>
<accession>A0A370FBM2</accession>
<evidence type="ECO:0000313" key="6">
    <source>
        <dbReference type="EMBL" id="RDI22636.1"/>
    </source>
</evidence>
<sequence>MSAGSVLAEGVPDAGDAAPRPVATGADPRWQAAGRLALPTSELREVARMLRRQVVQLVRRHGQGYVQQGLGAAELFASLYFHEATIDPADPRWSRRDRCILSTAHNSALFHAALALRGMIPEADLAGYVVDGSALEINVSERLGPVVEGTFGSLGQGVSAAAGMALASRLSGEDWRVNVILGDGELEEGQVWEAAMFAGSQKLGNLCVILDLNWMQVEGHTDQVLKLAPIADKWRAFGWQAIEVDGHDLDALVAAFGLARANRAQPTILIATTVPGKGVRALEGVISHNAKLPADLADAALAELEAPHA</sequence>
<dbReference type="CDD" id="cd02012">
    <property type="entry name" value="TPP_TK"/>
    <property type="match status" value="1"/>
</dbReference>
<reference evidence="6 7" key="1">
    <citation type="submission" date="2018-07" db="EMBL/GenBank/DDBJ databases">
        <title>Genomic Encyclopedia of Type Strains, Phase IV (KMG-IV): sequencing the most valuable type-strain genomes for metagenomic binning, comparative biology and taxonomic classification.</title>
        <authorList>
            <person name="Goeker M."/>
        </authorList>
    </citation>
    <scope>NUCLEOTIDE SEQUENCE [LARGE SCALE GENOMIC DNA]</scope>
    <source>
        <strain evidence="6 7">DSM 21352</strain>
    </source>
</reference>
<evidence type="ECO:0000256" key="4">
    <source>
        <dbReference type="SAM" id="MobiDB-lite"/>
    </source>
</evidence>
<proteinExistence type="inferred from homology"/>
<dbReference type="OrthoDB" id="8732661at2"/>
<evidence type="ECO:0000259" key="5">
    <source>
        <dbReference type="Pfam" id="PF00456"/>
    </source>
</evidence>
<dbReference type="Gene3D" id="3.40.50.970">
    <property type="match status" value="1"/>
</dbReference>
<dbReference type="RefSeq" id="WP_081682040.1">
    <property type="nucleotide sequence ID" value="NZ_QQAV01000007.1"/>
</dbReference>